<dbReference type="AlphaFoldDB" id="A0A9P6NYF3"/>
<reference evidence="1" key="1">
    <citation type="submission" date="2013-11" db="EMBL/GenBank/DDBJ databases">
        <title>Genome sequence of the fusiform rust pathogen reveals effectors for host alternation and coevolution with pine.</title>
        <authorList>
            <consortium name="DOE Joint Genome Institute"/>
            <person name="Smith K."/>
            <person name="Pendleton A."/>
            <person name="Kubisiak T."/>
            <person name="Anderson C."/>
            <person name="Salamov A."/>
            <person name="Aerts A."/>
            <person name="Riley R."/>
            <person name="Clum A."/>
            <person name="Lindquist E."/>
            <person name="Ence D."/>
            <person name="Campbell M."/>
            <person name="Kronenberg Z."/>
            <person name="Feau N."/>
            <person name="Dhillon B."/>
            <person name="Hamelin R."/>
            <person name="Burleigh J."/>
            <person name="Smith J."/>
            <person name="Yandell M."/>
            <person name="Nelson C."/>
            <person name="Grigoriev I."/>
            <person name="Davis J."/>
        </authorList>
    </citation>
    <scope>NUCLEOTIDE SEQUENCE</scope>
    <source>
        <strain evidence="1">G11</strain>
    </source>
</reference>
<organism evidence="1 2">
    <name type="scientific">Cronartium quercuum f. sp. fusiforme G11</name>
    <dbReference type="NCBI Taxonomy" id="708437"/>
    <lineage>
        <taxon>Eukaryota</taxon>
        <taxon>Fungi</taxon>
        <taxon>Dikarya</taxon>
        <taxon>Basidiomycota</taxon>
        <taxon>Pucciniomycotina</taxon>
        <taxon>Pucciniomycetes</taxon>
        <taxon>Pucciniales</taxon>
        <taxon>Coleosporiaceae</taxon>
        <taxon>Cronartium</taxon>
    </lineage>
</organism>
<dbReference type="EMBL" id="MU167208">
    <property type="protein sequence ID" value="KAG0152434.1"/>
    <property type="molecule type" value="Genomic_DNA"/>
</dbReference>
<dbReference type="Proteomes" id="UP000886653">
    <property type="component" value="Unassembled WGS sequence"/>
</dbReference>
<gene>
    <name evidence="1" type="ORF">CROQUDRAFT_675763</name>
</gene>
<proteinExistence type="predicted"/>
<sequence length="306" mass="34946">MDRVFGIKRIENLMDDTWGICTEDEFVTFKGNIMPLDQARFLCLFDILNIPWDWKKQVWDEKLEIIGHHVDANNLSFSLSLRKKHNLITALRTFVSIKQHQLKDWQLLLSWSSWGLIFALQAAWDKTGSKIYRNLFIPTNTKVQGDLQWLASAIEDSMGVYLFDSTFCGPRQADVLVVSNACPKGIGVWFPNSAEEFHHLPPQVRDIYWVKLLSITYALKLAAERGARKIFICITTKKIACRSVRPLFCFIIHLLVTQNIDVRVGHIPGAKNIIVGALSRGELLQVNHLLPNSRVSQIPINPSIPE</sequence>
<name>A0A9P6NYF3_9BASI</name>
<evidence type="ECO:0000313" key="2">
    <source>
        <dbReference type="Proteomes" id="UP000886653"/>
    </source>
</evidence>
<evidence type="ECO:0000313" key="1">
    <source>
        <dbReference type="EMBL" id="KAG0152434.1"/>
    </source>
</evidence>
<accession>A0A9P6NYF3</accession>
<comment type="caution">
    <text evidence="1">The sequence shown here is derived from an EMBL/GenBank/DDBJ whole genome shotgun (WGS) entry which is preliminary data.</text>
</comment>
<keyword evidence="2" id="KW-1185">Reference proteome</keyword>
<protein>
    <submittedName>
        <fullName evidence="1">Uncharacterized protein</fullName>
    </submittedName>
</protein>
<dbReference type="OrthoDB" id="198652at2759"/>